<dbReference type="EMBL" id="JFHE01000009">
    <property type="protein sequence ID" value="KDR35101.1"/>
    <property type="molecule type" value="Genomic_DNA"/>
</dbReference>
<evidence type="ECO:0000313" key="4">
    <source>
        <dbReference type="EMBL" id="GGD89061.1"/>
    </source>
</evidence>
<dbReference type="Pfam" id="PF01266">
    <property type="entry name" value="DAO"/>
    <property type="match status" value="1"/>
</dbReference>
<dbReference type="GO" id="GO:0005737">
    <property type="term" value="C:cytoplasm"/>
    <property type="evidence" value="ECO:0007669"/>
    <property type="project" value="TreeGrafter"/>
</dbReference>
<dbReference type="GO" id="GO:0016491">
    <property type="term" value="F:oxidoreductase activity"/>
    <property type="evidence" value="ECO:0007669"/>
    <property type="project" value="UniProtKB-KW"/>
</dbReference>
<dbReference type="InterPro" id="IPR036188">
    <property type="entry name" value="FAD/NAD-bd_sf"/>
</dbReference>
<dbReference type="eggNOG" id="COG0665">
    <property type="taxonomic scope" value="Bacteria"/>
</dbReference>
<dbReference type="STRING" id="1071679.BG57_32710"/>
<dbReference type="InterPro" id="IPR006076">
    <property type="entry name" value="FAD-dep_OxRdtase"/>
</dbReference>
<dbReference type="SUPFAM" id="SSF51905">
    <property type="entry name" value="FAD/NAD(P)-binding domain"/>
    <property type="match status" value="1"/>
</dbReference>
<keyword evidence="7" id="KW-1185">Reference proteome</keyword>
<dbReference type="Gene3D" id="3.50.50.60">
    <property type="entry name" value="FAD/NAD(P)-binding domain"/>
    <property type="match status" value="1"/>
</dbReference>
<feature type="transmembrane region" description="Helical" evidence="2">
    <location>
        <begin position="12"/>
        <end position="31"/>
    </location>
</feature>
<keyword evidence="1" id="KW-0560">Oxidoreductase</keyword>
<name>A0A069PCU3_9BURK</name>
<dbReference type="AlphaFoldDB" id="A0A069PCU3"/>
<dbReference type="InterPro" id="IPR001763">
    <property type="entry name" value="Rhodanese-like_dom"/>
</dbReference>
<dbReference type="Proteomes" id="UP000597138">
    <property type="component" value="Unassembled WGS sequence"/>
</dbReference>
<dbReference type="Proteomes" id="UP000027439">
    <property type="component" value="Unassembled WGS sequence"/>
</dbReference>
<reference evidence="5 6" key="2">
    <citation type="submission" date="2014-03" db="EMBL/GenBank/DDBJ databases">
        <title>Draft Genome Sequences of Four Burkholderia Strains.</title>
        <authorList>
            <person name="Liu X.Y."/>
            <person name="Li C.X."/>
            <person name="Xu J.H."/>
        </authorList>
    </citation>
    <scope>NUCLEOTIDE SEQUENCE [LARGE SCALE GENOMIC DNA]</scope>
    <source>
        <strain evidence="5 6">R27</strain>
    </source>
</reference>
<proteinExistence type="predicted"/>
<organism evidence="5 6">
    <name type="scientific">Caballeronia grimmiae</name>
    <dbReference type="NCBI Taxonomy" id="1071679"/>
    <lineage>
        <taxon>Bacteria</taxon>
        <taxon>Pseudomonadati</taxon>
        <taxon>Pseudomonadota</taxon>
        <taxon>Betaproteobacteria</taxon>
        <taxon>Burkholderiales</taxon>
        <taxon>Burkholderiaceae</taxon>
        <taxon>Caballeronia</taxon>
    </lineage>
</organism>
<evidence type="ECO:0000313" key="7">
    <source>
        <dbReference type="Proteomes" id="UP000597138"/>
    </source>
</evidence>
<dbReference type="RefSeq" id="WP_035963465.1">
    <property type="nucleotide sequence ID" value="NZ_BMEG01000010.1"/>
</dbReference>
<evidence type="ECO:0000256" key="2">
    <source>
        <dbReference type="SAM" id="Phobius"/>
    </source>
</evidence>
<reference evidence="7" key="3">
    <citation type="journal article" date="2019" name="Int. J. Syst. Evol. Microbiol.">
        <title>The Global Catalogue of Microorganisms (GCM) 10K type strain sequencing project: providing services to taxonomists for standard genome sequencing and annotation.</title>
        <authorList>
            <consortium name="The Broad Institute Genomics Platform"/>
            <consortium name="The Broad Institute Genome Sequencing Center for Infectious Disease"/>
            <person name="Wu L."/>
            <person name="Ma J."/>
        </authorList>
    </citation>
    <scope>NUCLEOTIDE SEQUENCE [LARGE SCALE GENOMIC DNA]</scope>
    <source>
        <strain evidence="7">CGMCC 1.11013</strain>
    </source>
</reference>
<dbReference type="Gene3D" id="3.30.9.10">
    <property type="entry name" value="D-Amino Acid Oxidase, subunit A, domain 2"/>
    <property type="match status" value="1"/>
</dbReference>
<keyword evidence="2" id="KW-0812">Transmembrane</keyword>
<evidence type="ECO:0000313" key="5">
    <source>
        <dbReference type="EMBL" id="KDR35101.1"/>
    </source>
</evidence>
<evidence type="ECO:0000259" key="3">
    <source>
        <dbReference type="PROSITE" id="PS50206"/>
    </source>
</evidence>
<evidence type="ECO:0000256" key="1">
    <source>
        <dbReference type="ARBA" id="ARBA00023002"/>
    </source>
</evidence>
<sequence length="397" mass="42766">MNTSTADKLKGASVVIVGGGVTGLSAGWWLAREGIDVLVLEAGMIGWGASGRNGGGCSHHHSPLFMEEQRLWPMMDDLLGYPTEFCRERIRIALDEQQFRLYRRALENGEHHGLRSEVLDARQVRELVPLAGDNVHAGYFYHFGGHANPHRTLQAYAWAMEDHGARILQHTPVTGFVTQGGRVSAVQTPNEDFACDHLVIAAGPHTGVLAAQLGIDVPLAAARAEMIVTEPLPLMPLGGVDGNGLYGRQTLRGNLAFGGGPHEWIGLDDVRNVRAHSTPLQCSIAARLAALLPKAAHAKVIRSWAGYIENTPDGRPVIDRPVAQENVTVATLSSVGFGLSPASGHAIRDLVVDGRCGFADLSSLSLARFAHLEPHWRELQGWLPLPLRATAPVLETA</sequence>
<dbReference type="OrthoDB" id="9342835at2"/>
<comment type="caution">
    <text evidence="5">The sequence shown here is derived from an EMBL/GenBank/DDBJ whole genome shotgun (WGS) entry which is preliminary data.</text>
</comment>
<reference evidence="4" key="1">
    <citation type="journal article" date="2014" name="Int. J. Syst. Evol. Microbiol.">
        <title>Complete genome of a new Firmicutes species belonging to the dominant human colonic microbiota ('Ruminococcus bicirculans') reveals two chromosomes and a selective capacity to utilize plant glucans.</title>
        <authorList>
            <consortium name="NISC Comparative Sequencing Program"/>
            <person name="Wegmann U."/>
            <person name="Louis P."/>
            <person name="Goesmann A."/>
            <person name="Henrissat B."/>
            <person name="Duncan S.H."/>
            <person name="Flint H.J."/>
        </authorList>
    </citation>
    <scope>NUCLEOTIDE SEQUENCE</scope>
    <source>
        <strain evidence="4">CGMCC 1.11013</strain>
    </source>
</reference>
<feature type="domain" description="Rhodanese" evidence="3">
    <location>
        <begin position="18"/>
        <end position="56"/>
    </location>
</feature>
<dbReference type="EMBL" id="BMEG01000010">
    <property type="protein sequence ID" value="GGD89061.1"/>
    <property type="molecule type" value="Genomic_DNA"/>
</dbReference>
<reference evidence="4" key="4">
    <citation type="submission" date="2024-05" db="EMBL/GenBank/DDBJ databases">
        <authorList>
            <person name="Sun Q."/>
            <person name="Zhou Y."/>
        </authorList>
    </citation>
    <scope>NUCLEOTIDE SEQUENCE</scope>
    <source>
        <strain evidence="4">CGMCC 1.11013</strain>
    </source>
</reference>
<protein>
    <submittedName>
        <fullName evidence="4">FAD-binding oxidoreductase</fullName>
    </submittedName>
    <submittedName>
        <fullName evidence="5">FAD-dependent oxidoreductase</fullName>
    </submittedName>
</protein>
<dbReference type="PANTHER" id="PTHR13847">
    <property type="entry name" value="SARCOSINE DEHYDROGENASE-RELATED"/>
    <property type="match status" value="1"/>
</dbReference>
<evidence type="ECO:0000313" key="6">
    <source>
        <dbReference type="Proteomes" id="UP000027439"/>
    </source>
</evidence>
<gene>
    <name evidence="5" type="ORF">BG57_32710</name>
    <name evidence="4" type="ORF">GCM10010985_49590</name>
</gene>
<keyword evidence="2" id="KW-0472">Membrane</keyword>
<accession>A0A069PCU3</accession>
<dbReference type="PROSITE" id="PS50206">
    <property type="entry name" value="RHODANESE_3"/>
    <property type="match status" value="1"/>
</dbReference>
<keyword evidence="2" id="KW-1133">Transmembrane helix</keyword>